<dbReference type="GO" id="GO:0070212">
    <property type="term" value="P:protein poly-ADP-ribosylation"/>
    <property type="evidence" value="ECO:0007669"/>
    <property type="project" value="TreeGrafter"/>
</dbReference>
<dbReference type="SUPFAM" id="SSF52949">
    <property type="entry name" value="Macro domain-like"/>
    <property type="match status" value="2"/>
</dbReference>
<evidence type="ECO:0000259" key="7">
    <source>
        <dbReference type="PROSITE" id="PS50918"/>
    </source>
</evidence>
<feature type="domain" description="Macro" evidence="8">
    <location>
        <begin position="729"/>
        <end position="911"/>
    </location>
</feature>
<proteinExistence type="predicted"/>
<dbReference type="PANTHER" id="PTHR14453:SF102">
    <property type="entry name" value="PROTEIN MONO-ADP-RIBOSYLTRANSFERASE PARP14-LIKE"/>
    <property type="match status" value="1"/>
</dbReference>
<dbReference type="AlphaFoldDB" id="A0A8B6HPH3"/>
<dbReference type="GO" id="GO:1990404">
    <property type="term" value="F:NAD+-protein mono-ADP-ribosyltransferase activity"/>
    <property type="evidence" value="ECO:0007669"/>
    <property type="project" value="TreeGrafter"/>
</dbReference>
<evidence type="ECO:0000256" key="5">
    <source>
        <dbReference type="ARBA" id="ARBA00023242"/>
    </source>
</evidence>
<dbReference type="InterPro" id="IPR004170">
    <property type="entry name" value="WWE_dom"/>
</dbReference>
<dbReference type="Proteomes" id="UP000596742">
    <property type="component" value="Unassembled WGS sequence"/>
</dbReference>
<feature type="domain" description="Macro" evidence="8">
    <location>
        <begin position="506"/>
        <end position="695"/>
    </location>
</feature>
<dbReference type="InterPro" id="IPR037197">
    <property type="entry name" value="WWE_dom_sf"/>
</dbReference>
<evidence type="ECO:0000259" key="8">
    <source>
        <dbReference type="PROSITE" id="PS51154"/>
    </source>
</evidence>
<feature type="region of interest" description="Disordered" evidence="6">
    <location>
        <begin position="481"/>
        <end position="503"/>
    </location>
</feature>
<dbReference type="GO" id="GO:0003950">
    <property type="term" value="F:NAD+ poly-ADP-ribosyltransferase activity"/>
    <property type="evidence" value="ECO:0007669"/>
    <property type="project" value="TreeGrafter"/>
</dbReference>
<dbReference type="PROSITE" id="PS50918">
    <property type="entry name" value="WWE"/>
    <property type="match status" value="1"/>
</dbReference>
<name>A0A8B6HPH3_MYTGA</name>
<gene>
    <name evidence="9" type="ORF">MGAL_10B014025</name>
</gene>
<keyword evidence="10" id="KW-1185">Reference proteome</keyword>
<dbReference type="GO" id="GO:0003714">
    <property type="term" value="F:transcription corepressor activity"/>
    <property type="evidence" value="ECO:0007669"/>
    <property type="project" value="TreeGrafter"/>
</dbReference>
<feature type="domain" description="WWE" evidence="7">
    <location>
        <begin position="1053"/>
        <end position="1135"/>
    </location>
</feature>
<dbReference type="GO" id="GO:0010629">
    <property type="term" value="P:negative regulation of gene expression"/>
    <property type="evidence" value="ECO:0007669"/>
    <property type="project" value="TreeGrafter"/>
</dbReference>
<evidence type="ECO:0000256" key="6">
    <source>
        <dbReference type="SAM" id="MobiDB-lite"/>
    </source>
</evidence>
<reference evidence="9" key="1">
    <citation type="submission" date="2018-11" db="EMBL/GenBank/DDBJ databases">
        <authorList>
            <person name="Alioto T."/>
            <person name="Alioto T."/>
        </authorList>
    </citation>
    <scope>NUCLEOTIDE SEQUENCE</scope>
</reference>
<organism evidence="9 10">
    <name type="scientific">Mytilus galloprovincialis</name>
    <name type="common">Mediterranean mussel</name>
    <dbReference type="NCBI Taxonomy" id="29158"/>
    <lineage>
        <taxon>Eukaryota</taxon>
        <taxon>Metazoa</taxon>
        <taxon>Spiralia</taxon>
        <taxon>Lophotrochozoa</taxon>
        <taxon>Mollusca</taxon>
        <taxon>Bivalvia</taxon>
        <taxon>Autobranchia</taxon>
        <taxon>Pteriomorphia</taxon>
        <taxon>Mytilida</taxon>
        <taxon>Mytiloidea</taxon>
        <taxon>Mytilidae</taxon>
        <taxon>Mytilinae</taxon>
        <taxon>Mytilus</taxon>
    </lineage>
</organism>
<evidence type="ECO:0000256" key="2">
    <source>
        <dbReference type="ARBA" id="ARBA00022676"/>
    </source>
</evidence>
<evidence type="ECO:0000256" key="3">
    <source>
        <dbReference type="ARBA" id="ARBA00022679"/>
    </source>
</evidence>
<dbReference type="CDD" id="cd02907">
    <property type="entry name" value="Macro_Af1521_BAL-like"/>
    <property type="match status" value="1"/>
</dbReference>
<dbReference type="Pfam" id="PF01661">
    <property type="entry name" value="Macro"/>
    <property type="match status" value="2"/>
</dbReference>
<dbReference type="InterPro" id="IPR057044">
    <property type="entry name" value="PARP14_KH_1"/>
</dbReference>
<accession>A0A8B6HPH3</accession>
<keyword evidence="5" id="KW-0539">Nucleus</keyword>
<evidence type="ECO:0000256" key="1">
    <source>
        <dbReference type="ARBA" id="ARBA00004123"/>
    </source>
</evidence>
<dbReference type="Pfam" id="PF23084">
    <property type="entry name" value="KH_PARP14_1"/>
    <property type="match status" value="1"/>
</dbReference>
<evidence type="ECO:0000313" key="10">
    <source>
        <dbReference type="Proteomes" id="UP000596742"/>
    </source>
</evidence>
<dbReference type="InterPro" id="IPR052056">
    <property type="entry name" value="Mono-ARTD/PARP"/>
</dbReference>
<dbReference type="GO" id="GO:0005634">
    <property type="term" value="C:nucleus"/>
    <property type="evidence" value="ECO:0007669"/>
    <property type="project" value="UniProtKB-SubCell"/>
</dbReference>
<dbReference type="EMBL" id="UYJE01010403">
    <property type="protein sequence ID" value="VDI82836.1"/>
    <property type="molecule type" value="Genomic_DNA"/>
</dbReference>
<keyword evidence="3" id="KW-0808">Transferase</keyword>
<dbReference type="InterPro" id="IPR043472">
    <property type="entry name" value="Macro_dom-like"/>
</dbReference>
<comment type="caution">
    <text evidence="9">The sequence shown here is derived from an EMBL/GenBank/DDBJ whole genome shotgun (WGS) entry which is preliminary data.</text>
</comment>
<feature type="non-terminal residue" evidence="9">
    <location>
        <position position="1203"/>
    </location>
</feature>
<evidence type="ECO:0008006" key="11">
    <source>
        <dbReference type="Google" id="ProtNLM"/>
    </source>
</evidence>
<dbReference type="Gene3D" id="3.40.220.10">
    <property type="entry name" value="Leucine Aminopeptidase, subunit E, domain 1"/>
    <property type="match status" value="2"/>
</dbReference>
<dbReference type="SMART" id="SM00506">
    <property type="entry name" value="A1pp"/>
    <property type="match status" value="2"/>
</dbReference>
<dbReference type="GO" id="GO:0005737">
    <property type="term" value="C:cytoplasm"/>
    <property type="evidence" value="ECO:0007669"/>
    <property type="project" value="TreeGrafter"/>
</dbReference>
<dbReference type="InterPro" id="IPR002589">
    <property type="entry name" value="Macro_dom"/>
</dbReference>
<keyword evidence="4" id="KW-0520">NAD</keyword>
<keyword evidence="2" id="KW-0328">Glycosyltransferase</keyword>
<evidence type="ECO:0000256" key="4">
    <source>
        <dbReference type="ARBA" id="ARBA00023027"/>
    </source>
</evidence>
<dbReference type="OrthoDB" id="6159649at2759"/>
<protein>
    <recommendedName>
        <fullName evidence="11">PARP</fullName>
    </recommendedName>
</protein>
<dbReference type="PANTHER" id="PTHR14453">
    <property type="entry name" value="PARP/ZINC FINGER CCCH TYPE DOMAIN CONTAINING PROTEIN"/>
    <property type="match status" value="1"/>
</dbReference>
<dbReference type="SUPFAM" id="SSF117839">
    <property type="entry name" value="WWE domain"/>
    <property type="match status" value="1"/>
</dbReference>
<comment type="subcellular location">
    <subcellularLocation>
        <location evidence="1">Nucleus</location>
    </subcellularLocation>
</comment>
<evidence type="ECO:0000313" key="9">
    <source>
        <dbReference type="EMBL" id="VDI82836.1"/>
    </source>
</evidence>
<sequence>QTALDDDGPKLKSLKSIVIQNVNPQKIEFLLNSDTNKTAFEKQLSRHYADVEWPDITEIKDTLTVNCTLNEEVKDCRKLTQTWAKTVTTETEKFFSMFTVCEIQILQGAWDYVLKQISFSNPESVAVKVVKEDCKMVIVGHKVPVDEVAELIGIIMKDVATEHDRKKLQVTEEVSLKHFQLLVLLHLYFLNNMEKEFEGLHIQVDRKKHIVIFTGRSSHVHAAKVKMFEQIQELTGLIVGKFSVGYIEFLKIPEVKTYISQQIQQKGVLGVWNVEEGNIITMYSLSDEGAVTACDVLKKSIIETPIPLDDKQISALLETDIWNKEIKAVEIEYQKALVKIVLADSKTFVIYQTSAEDKEILKEKVTDILYCHATSKKKIQLSSSEIRLLKEQYQIELNTLKEQSAKDHVTLILDNISVYIQGNSKRVKDTKQKIDDILRSIYRKKYTIKKAGIVKHMRSEQGQAKISQVEKKNNVIIHLQTGNDNDDEEQDNRSKSEPISPKKTYKETAMCTIPSGQTIITVVGDITELDVDVIVNSANKELQHVGGLAKVIVDKGGKSIQKECDNYVGSKNRARKMYEGEIFCSSPGQLNCKMIVHAVGPVWQNGCKQEDEYLSECIQTSLEKTEDEKYKSIAIPALCTGILGYPPNKATKVIVEAIRDYVRENGASSPIRQIYLCDVKEDIVDHFVSALERYFDKSNIKKQRGKSDHVSSSPVRSRHVSDYYGSCLSPKRPSCLDSHITVTLVKGQIASQKVDVIVNTTSTSLQLNQGAMSQSLLKMGGQGIQGECSQKYPNGIQPGEMAETTGGKLECKMIYHGALPGYNGSTAMKIMETFIKNCLEIANDNGFVSVAFPALGTGNLGYPKNQVAKNMFSCVDRFSSSHPTSSVCDVRFVVYDKDYPTIKAFEEEQRKRQRLSAEYVSTQTKSLGLDDTTYQEEKKAVSTKQWTVSKMPSSVLNLVVYAKKENDADSALRSLEESLINDYKEKNIDDALIKELSEEQETAILKLEETCEVEIEFNKKIGCINVRGLIENLSNAIDEVHKIIRDLDRQKQKQQQHAKIVPDMVQWYFFSIEDTGQKLEEYPQEVNLILEQAFKKHEPQAFFLNNSGNKYVVDFNTYEEFPEDDPSDTVVVLRKSKLTGSGFDMPSNWASMDQYENIKIVTLQPADKEYQDIVHNFQTNMAGNYNSIVKVLQLGFYVFLAIP</sequence>
<dbReference type="Gene3D" id="3.30.720.50">
    <property type="match status" value="1"/>
</dbReference>
<dbReference type="PROSITE" id="PS51154">
    <property type="entry name" value="MACRO"/>
    <property type="match status" value="2"/>
</dbReference>